<sequence length="735" mass="83580">MKWFRQQKMISKACESLIGMQISKLVVSLIPETIGETLPGIKPNKWPSRQMLEYFLVKLLGFASLCVYIWSLGYKTNELLLQNMEVKNLFLRNLLQTGFLSRMQIIAQHLVEKSCKWYTGLYPWLQRLPELESNWLPEGVTLPSTVEEAVGKELTELRNIASLIVPKKKKQNTLQRFFSLLDENDVEDTPVPDLHEEFDKSIPDTGGVVRGVTHTGLSLDAIFSGLVETEDAAKDLGDKTEKTSNVAKTMPLKAESTTKTRTDHLNGRLAESENFETSVNEENIPREGEEINVTHQGQYKPKKKKKRKRHSEMDQMLSNHLHQSEDIGVAVSTEEMSCESKTSKPGKNKKIKRKDMDDKDIVKKSEEKASKRRKTDDNSYKQMEVQSIKGSTHFVKTVSNVILPEEDGSTAPVEALLEEKGIEVNRFSQGNGLDRHQNQSKVSEVVTPDFSQKKRKKKKKKHLQEGTAEEVISEKSFLDEKEANGKREIGEEKISAPMAINYPVEFETKTALGLSDSVKKKKKRKRDVSLMPDLDSIPSSMEGICRESYQMEQNSGIDHMSQNEQKVGESTQSERKKRKRNKNKGEIVEALNVNDGFTPKEEKSLGEILEVTGTDISSALEEGKERTSKKKKKKKKNLVGSTDVEPVGKYRVLEREGVRESDADKKSTVSFETMKIHPDITKSIHSKASNNVNEIDLSSRERNNQNLQQKFQSKVKKKRKKSKKGWKTAFQFMKD</sequence>
<dbReference type="OrthoDB" id="9899341at2759"/>
<dbReference type="GO" id="GO:0005634">
    <property type="term" value="C:nucleus"/>
    <property type="evidence" value="ECO:0007669"/>
    <property type="project" value="TreeGrafter"/>
</dbReference>
<dbReference type="InterPro" id="IPR027951">
    <property type="entry name" value="Nepro_N"/>
</dbReference>
<feature type="compositionally biased region" description="Basic residues" evidence="1">
    <location>
        <begin position="627"/>
        <end position="637"/>
    </location>
</feature>
<feature type="compositionally biased region" description="Polar residues" evidence="1">
    <location>
        <begin position="550"/>
        <end position="571"/>
    </location>
</feature>
<feature type="compositionally biased region" description="Basic residues" evidence="1">
    <location>
        <begin position="453"/>
        <end position="462"/>
    </location>
</feature>
<feature type="compositionally biased region" description="Basic and acidic residues" evidence="1">
    <location>
        <begin position="354"/>
        <end position="379"/>
    </location>
</feature>
<accession>A0A9Q1CJ24</accession>
<dbReference type="AlphaFoldDB" id="A0A9Q1CJ24"/>
<feature type="region of interest" description="Disordered" evidence="1">
    <location>
        <begin position="613"/>
        <end position="647"/>
    </location>
</feature>
<keyword evidence="2" id="KW-1133">Transmembrane helix</keyword>
<name>A0A9Q1CJ24_HOLLE</name>
<feature type="region of interest" description="Disordered" evidence="1">
    <location>
        <begin position="427"/>
        <end position="469"/>
    </location>
</feature>
<dbReference type="EMBL" id="JAIZAY010000003">
    <property type="protein sequence ID" value="KAJ8045605.1"/>
    <property type="molecule type" value="Genomic_DNA"/>
</dbReference>
<feature type="domain" description="Nucleolus and neural progenitor protein-like N-terminal" evidence="3">
    <location>
        <begin position="1"/>
        <end position="122"/>
    </location>
</feature>
<feature type="region of interest" description="Disordered" evidence="1">
    <location>
        <begin position="683"/>
        <end position="735"/>
    </location>
</feature>
<gene>
    <name evidence="4" type="ORF">HOLleu_08644</name>
</gene>
<keyword evidence="5" id="KW-1185">Reference proteome</keyword>
<evidence type="ECO:0000313" key="4">
    <source>
        <dbReference type="EMBL" id="KAJ8045605.1"/>
    </source>
</evidence>
<evidence type="ECO:0000256" key="1">
    <source>
        <dbReference type="SAM" id="MobiDB-lite"/>
    </source>
</evidence>
<dbReference type="Proteomes" id="UP001152320">
    <property type="component" value="Chromosome 3"/>
</dbReference>
<reference evidence="4" key="1">
    <citation type="submission" date="2021-10" db="EMBL/GenBank/DDBJ databases">
        <title>Tropical sea cucumber genome reveals ecological adaptation and Cuvierian tubules defense mechanism.</title>
        <authorList>
            <person name="Chen T."/>
        </authorList>
    </citation>
    <scope>NUCLEOTIDE SEQUENCE</scope>
    <source>
        <strain evidence="4">Nanhai2018</strain>
        <tissue evidence="4">Muscle</tissue>
    </source>
</reference>
<dbReference type="PANTHER" id="PTHR34761">
    <property type="entry name" value="NUCLEOLUS AND NEURAL PROGENITOR PROTEIN"/>
    <property type="match status" value="1"/>
</dbReference>
<protein>
    <recommendedName>
        <fullName evidence="3">Nucleolus and neural progenitor protein-like N-terminal domain-containing protein</fullName>
    </recommendedName>
</protein>
<comment type="caution">
    <text evidence="4">The sequence shown here is derived from an EMBL/GenBank/DDBJ whole genome shotgun (WGS) entry which is preliminary data.</text>
</comment>
<evidence type="ECO:0000313" key="5">
    <source>
        <dbReference type="Proteomes" id="UP001152320"/>
    </source>
</evidence>
<feature type="transmembrane region" description="Helical" evidence="2">
    <location>
        <begin position="55"/>
        <end position="74"/>
    </location>
</feature>
<feature type="compositionally biased region" description="Basic residues" evidence="1">
    <location>
        <begin position="300"/>
        <end position="310"/>
    </location>
</feature>
<dbReference type="PANTHER" id="PTHR34761:SF1">
    <property type="entry name" value="NUCLEOLUS AND NEURAL PROGENITOR PROTEIN"/>
    <property type="match status" value="1"/>
</dbReference>
<proteinExistence type="predicted"/>
<feature type="compositionally biased region" description="Basic residues" evidence="1">
    <location>
        <begin position="713"/>
        <end position="726"/>
    </location>
</feature>
<dbReference type="Pfam" id="PF14780">
    <property type="entry name" value="NEPRO_N"/>
    <property type="match status" value="1"/>
</dbReference>
<keyword evidence="2" id="KW-0812">Transmembrane</keyword>
<feature type="region of interest" description="Disordered" evidence="1">
    <location>
        <begin position="273"/>
        <end position="384"/>
    </location>
</feature>
<feature type="region of interest" description="Disordered" evidence="1">
    <location>
        <begin position="511"/>
        <end position="587"/>
    </location>
</feature>
<organism evidence="4 5">
    <name type="scientific">Holothuria leucospilota</name>
    <name type="common">Black long sea cucumber</name>
    <name type="synonym">Mertensiothuria leucospilota</name>
    <dbReference type="NCBI Taxonomy" id="206669"/>
    <lineage>
        <taxon>Eukaryota</taxon>
        <taxon>Metazoa</taxon>
        <taxon>Echinodermata</taxon>
        <taxon>Eleutherozoa</taxon>
        <taxon>Echinozoa</taxon>
        <taxon>Holothuroidea</taxon>
        <taxon>Aspidochirotacea</taxon>
        <taxon>Aspidochirotida</taxon>
        <taxon>Holothuriidae</taxon>
        <taxon>Holothuria</taxon>
    </lineage>
</organism>
<keyword evidence="2" id="KW-0472">Membrane</keyword>
<evidence type="ECO:0000259" key="3">
    <source>
        <dbReference type="Pfam" id="PF14780"/>
    </source>
</evidence>
<dbReference type="InterPro" id="IPR052835">
    <property type="entry name" value="Nepro"/>
</dbReference>
<feature type="compositionally biased region" description="Basic residues" evidence="1">
    <location>
        <begin position="344"/>
        <end position="353"/>
    </location>
</feature>
<evidence type="ECO:0000256" key="2">
    <source>
        <dbReference type="SAM" id="Phobius"/>
    </source>
</evidence>
<dbReference type="GO" id="GO:0045747">
    <property type="term" value="P:positive regulation of Notch signaling pathway"/>
    <property type="evidence" value="ECO:0007669"/>
    <property type="project" value="TreeGrafter"/>
</dbReference>